<keyword evidence="1" id="KW-1133">Transmembrane helix</keyword>
<dbReference type="Proteomes" id="UP000251889">
    <property type="component" value="Unassembled WGS sequence"/>
</dbReference>
<dbReference type="OrthoDB" id="7063597at2"/>
<dbReference type="NCBIfam" id="NF047864">
    <property type="entry name" value="CBU_0592_membra"/>
    <property type="match status" value="1"/>
</dbReference>
<feature type="domain" description="CBU-0592-like" evidence="2">
    <location>
        <begin position="6"/>
        <end position="79"/>
    </location>
</feature>
<evidence type="ECO:0000313" key="3">
    <source>
        <dbReference type="EMBL" id="RAV98816.1"/>
    </source>
</evidence>
<reference evidence="3 4" key="1">
    <citation type="submission" date="2018-06" db="EMBL/GenBank/DDBJ databases">
        <title>Chryseolinea flavus sp. nov., a member of the phylum Bacteroidetes isolated from soil.</title>
        <authorList>
            <person name="Li Y."/>
            <person name="Wang J."/>
        </authorList>
    </citation>
    <scope>NUCLEOTIDE SEQUENCE [LARGE SCALE GENOMIC DNA]</scope>
    <source>
        <strain evidence="3 4">SDU1-6</strain>
    </source>
</reference>
<keyword evidence="4" id="KW-1185">Reference proteome</keyword>
<feature type="transmembrane region" description="Helical" evidence="1">
    <location>
        <begin position="58"/>
        <end position="77"/>
    </location>
</feature>
<protein>
    <recommendedName>
        <fullName evidence="2">CBU-0592-like domain-containing protein</fullName>
    </recommendedName>
</protein>
<dbReference type="RefSeq" id="WP_112749213.1">
    <property type="nucleotide sequence ID" value="NZ_QMFY01000015.1"/>
</dbReference>
<feature type="transmembrane region" description="Helical" evidence="1">
    <location>
        <begin position="6"/>
        <end position="22"/>
    </location>
</feature>
<keyword evidence="1" id="KW-0472">Membrane</keyword>
<dbReference type="InterPro" id="IPR058058">
    <property type="entry name" value="CBU_0592-like"/>
</dbReference>
<dbReference type="EMBL" id="QMFY01000015">
    <property type="protein sequence ID" value="RAV98816.1"/>
    <property type="molecule type" value="Genomic_DNA"/>
</dbReference>
<evidence type="ECO:0000256" key="1">
    <source>
        <dbReference type="SAM" id="Phobius"/>
    </source>
</evidence>
<keyword evidence="1" id="KW-0812">Transmembrane</keyword>
<proteinExistence type="predicted"/>
<name>A0A364XX61_9BACT</name>
<comment type="caution">
    <text evidence="3">The sequence shown here is derived from an EMBL/GenBank/DDBJ whole genome shotgun (WGS) entry which is preliminary data.</text>
</comment>
<gene>
    <name evidence="3" type="ORF">DQQ10_22645</name>
</gene>
<dbReference type="AlphaFoldDB" id="A0A364XX61"/>
<dbReference type="Pfam" id="PF26604">
    <property type="entry name" value="CBU_0592"/>
    <property type="match status" value="1"/>
</dbReference>
<feature type="transmembrane region" description="Helical" evidence="1">
    <location>
        <begin position="34"/>
        <end position="52"/>
    </location>
</feature>
<evidence type="ECO:0000313" key="4">
    <source>
        <dbReference type="Proteomes" id="UP000251889"/>
    </source>
</evidence>
<evidence type="ECO:0000259" key="2">
    <source>
        <dbReference type="Pfam" id="PF26604"/>
    </source>
</evidence>
<accession>A0A364XX61</accession>
<organism evidence="3 4">
    <name type="scientific">Pseudochryseolinea flava</name>
    <dbReference type="NCBI Taxonomy" id="2059302"/>
    <lineage>
        <taxon>Bacteria</taxon>
        <taxon>Pseudomonadati</taxon>
        <taxon>Bacteroidota</taxon>
        <taxon>Cytophagia</taxon>
        <taxon>Cytophagales</taxon>
        <taxon>Fulvivirgaceae</taxon>
        <taxon>Pseudochryseolinea</taxon>
    </lineage>
</organism>
<sequence length="80" mass="8983">MDLWMNILGWVGSICVVAVYGLNSFQVIKTTSPLFYIMNLAGGLLLILFSVYKEAYPNVFINVVWVIIAIPGLIKSFRKV</sequence>